<evidence type="ECO:0000313" key="3">
    <source>
        <dbReference type="EMBL" id="KAA2214154.1"/>
    </source>
</evidence>
<dbReference type="PRINTS" id="PR00080">
    <property type="entry name" value="SDRFAMILY"/>
</dbReference>
<dbReference type="Proteomes" id="UP000322110">
    <property type="component" value="Unassembled WGS sequence"/>
</dbReference>
<accession>A0A5B2TJ70</accession>
<dbReference type="PANTHER" id="PTHR42760:SF115">
    <property type="entry name" value="3-OXOACYL-[ACYL-CARRIER-PROTEIN] REDUCTASE FABG"/>
    <property type="match status" value="1"/>
</dbReference>
<name>A0A5B2TJ70_9PROT</name>
<keyword evidence="4" id="KW-1185">Reference proteome</keyword>
<dbReference type="EMBL" id="VUKA01000002">
    <property type="protein sequence ID" value="KAA2214154.1"/>
    <property type="molecule type" value="Genomic_DNA"/>
</dbReference>
<evidence type="ECO:0000313" key="4">
    <source>
        <dbReference type="Proteomes" id="UP000322110"/>
    </source>
</evidence>
<protein>
    <submittedName>
        <fullName evidence="3">SDR family oxidoreductase</fullName>
    </submittedName>
</protein>
<dbReference type="Gene3D" id="3.40.50.720">
    <property type="entry name" value="NAD(P)-binding Rossmann-like Domain"/>
    <property type="match status" value="1"/>
</dbReference>
<dbReference type="SUPFAM" id="SSF51735">
    <property type="entry name" value="NAD(P)-binding Rossmann-fold domains"/>
    <property type="match status" value="1"/>
</dbReference>
<dbReference type="CDD" id="cd05233">
    <property type="entry name" value="SDR_c"/>
    <property type="match status" value="1"/>
</dbReference>
<dbReference type="FunFam" id="3.40.50.720:FF:000084">
    <property type="entry name" value="Short-chain dehydrogenase reductase"/>
    <property type="match status" value="1"/>
</dbReference>
<gene>
    <name evidence="3" type="ORF">F0Q34_08315</name>
</gene>
<dbReference type="AlphaFoldDB" id="A0A5B2TJ70"/>
<keyword evidence="2" id="KW-0560">Oxidoreductase</keyword>
<evidence type="ECO:0000256" key="2">
    <source>
        <dbReference type="ARBA" id="ARBA00023002"/>
    </source>
</evidence>
<dbReference type="Pfam" id="PF13561">
    <property type="entry name" value="adh_short_C2"/>
    <property type="match status" value="1"/>
</dbReference>
<comment type="caution">
    <text evidence="3">The sequence shown here is derived from an EMBL/GenBank/DDBJ whole genome shotgun (WGS) entry which is preliminary data.</text>
</comment>
<dbReference type="PRINTS" id="PR00081">
    <property type="entry name" value="GDHRDH"/>
</dbReference>
<dbReference type="PANTHER" id="PTHR42760">
    <property type="entry name" value="SHORT-CHAIN DEHYDROGENASES/REDUCTASES FAMILY MEMBER"/>
    <property type="match status" value="1"/>
</dbReference>
<comment type="similarity">
    <text evidence="1">Belongs to the short-chain dehydrogenases/reductases (SDR) family.</text>
</comment>
<sequence length="270" mass="28541">MMRALEGRVAFVTGCGSQGPGWGNGKAIAVTFARHGAVIYGVDLNADAAEETRRIVESEGGRFIAGTGDVTDKARVDALVADCVVRLGRIDVLVNNVGHSVPGDPATMPEEIWDRQIDVNLKSAFLCCKAVLPLMEAQGKGAVVSIASTAAIRYTGKPQAGYAAAKAGLVQFSRVVAIDYARRGVRLNCVLPGLMETPLVEKLAQDFASSETGLDRGAFYRRRHEQVPMGRMGEAWDVAEAALFLASDAAKYITGTEILVDGGLCAAVRG</sequence>
<dbReference type="OrthoDB" id="7375193at2"/>
<dbReference type="InterPro" id="IPR002347">
    <property type="entry name" value="SDR_fam"/>
</dbReference>
<organism evidence="3 4">
    <name type="scientific">Teichococcus oryzae</name>
    <dbReference type="NCBI Taxonomy" id="1608942"/>
    <lineage>
        <taxon>Bacteria</taxon>
        <taxon>Pseudomonadati</taxon>
        <taxon>Pseudomonadota</taxon>
        <taxon>Alphaproteobacteria</taxon>
        <taxon>Acetobacterales</taxon>
        <taxon>Roseomonadaceae</taxon>
        <taxon>Roseomonas</taxon>
    </lineage>
</organism>
<proteinExistence type="inferred from homology"/>
<reference evidence="3 4" key="1">
    <citation type="journal article" date="2015" name="Int. J. Syst. Evol. Microbiol.">
        <title>Roseomonas oryzae sp. nov., isolated from paddy rhizosphere soil.</title>
        <authorList>
            <person name="Ramaprasad E.V."/>
            <person name="Sasikala Ch."/>
            <person name="Ramana Ch.V."/>
        </authorList>
    </citation>
    <scope>NUCLEOTIDE SEQUENCE [LARGE SCALE GENOMIC DNA]</scope>
    <source>
        <strain evidence="3 4">KCTC 42542</strain>
    </source>
</reference>
<evidence type="ECO:0000256" key="1">
    <source>
        <dbReference type="ARBA" id="ARBA00006484"/>
    </source>
</evidence>
<dbReference type="InterPro" id="IPR036291">
    <property type="entry name" value="NAD(P)-bd_dom_sf"/>
</dbReference>
<dbReference type="GO" id="GO:0016616">
    <property type="term" value="F:oxidoreductase activity, acting on the CH-OH group of donors, NAD or NADP as acceptor"/>
    <property type="evidence" value="ECO:0007669"/>
    <property type="project" value="TreeGrafter"/>
</dbReference>